<dbReference type="EC" id="1.3.99.-" evidence="10"/>
<dbReference type="InterPro" id="IPR006089">
    <property type="entry name" value="Acyl-CoA_DH_CS"/>
</dbReference>
<feature type="domain" description="Acyl-CoA dehydrogenase/oxidase N-terminal" evidence="9">
    <location>
        <begin position="4"/>
        <end position="117"/>
    </location>
</feature>
<dbReference type="RefSeq" id="WP_185989989.1">
    <property type="nucleotide sequence ID" value="NZ_JACCAE010000001.1"/>
</dbReference>
<dbReference type="InterPro" id="IPR013786">
    <property type="entry name" value="AcylCoA_DH/ox_N"/>
</dbReference>
<dbReference type="InterPro" id="IPR006091">
    <property type="entry name" value="Acyl-CoA_Oxase/DH_mid-dom"/>
</dbReference>
<evidence type="ECO:0000256" key="3">
    <source>
        <dbReference type="ARBA" id="ARBA00022630"/>
    </source>
</evidence>
<keyword evidence="11" id="KW-1185">Reference proteome</keyword>
<evidence type="ECO:0000256" key="5">
    <source>
        <dbReference type="ARBA" id="ARBA00023002"/>
    </source>
</evidence>
<dbReference type="FunFam" id="2.40.110.10:FF:000009">
    <property type="entry name" value="Acyl-CoA dehydrogenase"/>
    <property type="match status" value="1"/>
</dbReference>
<keyword evidence="4 6" id="KW-0274">FAD</keyword>
<accession>A0A852VTV0</accession>
<dbReference type="GO" id="GO:0033539">
    <property type="term" value="P:fatty acid beta-oxidation using acyl-CoA dehydrogenase"/>
    <property type="evidence" value="ECO:0007669"/>
    <property type="project" value="TreeGrafter"/>
</dbReference>
<dbReference type="GO" id="GO:0003995">
    <property type="term" value="F:acyl-CoA dehydrogenase activity"/>
    <property type="evidence" value="ECO:0007669"/>
    <property type="project" value="InterPro"/>
</dbReference>
<dbReference type="InterPro" id="IPR046373">
    <property type="entry name" value="Acyl-CoA_Oxase/DH_mid-dom_sf"/>
</dbReference>
<dbReference type="InterPro" id="IPR009075">
    <property type="entry name" value="AcylCo_DH/oxidase_C"/>
</dbReference>
<dbReference type="Gene3D" id="2.40.110.10">
    <property type="entry name" value="Butyryl-CoA Dehydrogenase, subunit A, domain 2"/>
    <property type="match status" value="1"/>
</dbReference>
<comment type="cofactor">
    <cofactor evidence="1 6">
        <name>FAD</name>
        <dbReference type="ChEBI" id="CHEBI:57692"/>
    </cofactor>
</comment>
<dbReference type="InterPro" id="IPR009100">
    <property type="entry name" value="AcylCoA_DH/oxidase_NM_dom_sf"/>
</dbReference>
<evidence type="ECO:0000313" key="11">
    <source>
        <dbReference type="Proteomes" id="UP000554054"/>
    </source>
</evidence>
<dbReference type="PROSITE" id="PS00073">
    <property type="entry name" value="ACYL_COA_DH_2"/>
    <property type="match status" value="1"/>
</dbReference>
<feature type="domain" description="Acyl-CoA dehydrogenase/oxidase C-terminal" evidence="7">
    <location>
        <begin position="229"/>
        <end position="375"/>
    </location>
</feature>
<comment type="caution">
    <text evidence="10">The sequence shown here is derived from an EMBL/GenBank/DDBJ whole genome shotgun (WGS) entry which is preliminary data.</text>
</comment>
<name>A0A852VTV0_9MICO</name>
<evidence type="ECO:0000256" key="6">
    <source>
        <dbReference type="RuleBase" id="RU362125"/>
    </source>
</evidence>
<organism evidence="10 11">
    <name type="scientific">Janibacter cremeus</name>
    <dbReference type="NCBI Taxonomy" id="1285192"/>
    <lineage>
        <taxon>Bacteria</taxon>
        <taxon>Bacillati</taxon>
        <taxon>Actinomycetota</taxon>
        <taxon>Actinomycetes</taxon>
        <taxon>Micrococcales</taxon>
        <taxon>Intrasporangiaceae</taxon>
        <taxon>Janibacter</taxon>
    </lineage>
</organism>
<dbReference type="PANTHER" id="PTHR48083:SF6">
    <property type="entry name" value="ACYL-COA DEHYDROGENASE 6"/>
    <property type="match status" value="1"/>
</dbReference>
<evidence type="ECO:0000259" key="8">
    <source>
        <dbReference type="Pfam" id="PF02770"/>
    </source>
</evidence>
<dbReference type="GO" id="GO:0050660">
    <property type="term" value="F:flavin adenine dinucleotide binding"/>
    <property type="evidence" value="ECO:0007669"/>
    <property type="project" value="InterPro"/>
</dbReference>
<comment type="similarity">
    <text evidence="2 6">Belongs to the acyl-CoA dehydrogenase family.</text>
</comment>
<gene>
    <name evidence="10" type="ORF">BJY20_000393</name>
</gene>
<dbReference type="AlphaFoldDB" id="A0A852VTV0"/>
<dbReference type="Proteomes" id="UP000554054">
    <property type="component" value="Unassembled WGS sequence"/>
</dbReference>
<evidence type="ECO:0000256" key="4">
    <source>
        <dbReference type="ARBA" id="ARBA00022827"/>
    </source>
</evidence>
<dbReference type="SUPFAM" id="SSF47203">
    <property type="entry name" value="Acyl-CoA dehydrogenase C-terminal domain-like"/>
    <property type="match status" value="1"/>
</dbReference>
<sequence>MRLTDEHSAFRASVRAFVESEINPRADEWEAAGIFPAHELFPKAAALGLFGLEYDEEFGGEGADHSFQMIAAEELGRCDSGGVSMAIGVQSMMATPSLARFGSPELKQAYLVPALAGHRVGAIAVTEPDTGSDVARLRTRARRDGDDWVITGRKTYITNGTQADWLCLLVRTSDEGGYRGMSQVIVPTDSPGFSVAKKLDKLGNRSSDTAELVLDEVRVPVTNTIGEIGRGFQQQMMQFVIERMFVAYSSVGSCDRALERTRAYIAEREVFGQPLATKQYVTFRLAELQAQVELLRNHNAAVCEAYMAGDDIIRGASVAKLTAGRLVREVADTCIQFYGGMGYMEETWTARFLRDTRLGSIGGGADEVMLQVLARLDGMPA</sequence>
<evidence type="ECO:0000256" key="2">
    <source>
        <dbReference type="ARBA" id="ARBA00009347"/>
    </source>
</evidence>
<dbReference type="Gene3D" id="1.20.140.10">
    <property type="entry name" value="Butyryl-CoA Dehydrogenase, subunit A, domain 3"/>
    <property type="match status" value="1"/>
</dbReference>
<dbReference type="InterPro" id="IPR036250">
    <property type="entry name" value="AcylCo_DH-like_C"/>
</dbReference>
<reference evidence="10 11" key="1">
    <citation type="submission" date="2020-07" db="EMBL/GenBank/DDBJ databases">
        <title>Sequencing the genomes of 1000 actinobacteria strains.</title>
        <authorList>
            <person name="Klenk H.-P."/>
        </authorList>
    </citation>
    <scope>NUCLEOTIDE SEQUENCE [LARGE SCALE GENOMIC DNA]</scope>
    <source>
        <strain evidence="10 11">DSM 26154</strain>
    </source>
</reference>
<proteinExistence type="inferred from homology"/>
<dbReference type="Pfam" id="PF02770">
    <property type="entry name" value="Acyl-CoA_dh_M"/>
    <property type="match status" value="1"/>
</dbReference>
<evidence type="ECO:0000313" key="10">
    <source>
        <dbReference type="EMBL" id="NYF97001.1"/>
    </source>
</evidence>
<dbReference type="Gene3D" id="1.10.540.10">
    <property type="entry name" value="Acyl-CoA dehydrogenase/oxidase, N-terminal domain"/>
    <property type="match status" value="1"/>
</dbReference>
<evidence type="ECO:0000259" key="9">
    <source>
        <dbReference type="Pfam" id="PF02771"/>
    </source>
</evidence>
<dbReference type="SUPFAM" id="SSF56645">
    <property type="entry name" value="Acyl-CoA dehydrogenase NM domain-like"/>
    <property type="match status" value="1"/>
</dbReference>
<evidence type="ECO:0000259" key="7">
    <source>
        <dbReference type="Pfam" id="PF00441"/>
    </source>
</evidence>
<dbReference type="Pfam" id="PF02771">
    <property type="entry name" value="Acyl-CoA_dh_N"/>
    <property type="match status" value="1"/>
</dbReference>
<dbReference type="EMBL" id="JACCAE010000001">
    <property type="protein sequence ID" value="NYF97001.1"/>
    <property type="molecule type" value="Genomic_DNA"/>
</dbReference>
<protein>
    <submittedName>
        <fullName evidence="10">Citronellyl-CoA dehydrogenase</fullName>
        <ecNumber evidence="10">1.3.99.-</ecNumber>
    </submittedName>
</protein>
<feature type="domain" description="Acyl-CoA oxidase/dehydrogenase middle" evidence="8">
    <location>
        <begin position="122"/>
        <end position="217"/>
    </location>
</feature>
<keyword evidence="3 6" id="KW-0285">Flavoprotein</keyword>
<evidence type="ECO:0000256" key="1">
    <source>
        <dbReference type="ARBA" id="ARBA00001974"/>
    </source>
</evidence>
<keyword evidence="5 6" id="KW-0560">Oxidoreductase</keyword>
<dbReference type="Pfam" id="PF00441">
    <property type="entry name" value="Acyl-CoA_dh_1"/>
    <property type="match status" value="1"/>
</dbReference>
<dbReference type="GO" id="GO:0005737">
    <property type="term" value="C:cytoplasm"/>
    <property type="evidence" value="ECO:0007669"/>
    <property type="project" value="TreeGrafter"/>
</dbReference>
<dbReference type="InterPro" id="IPR037069">
    <property type="entry name" value="AcylCoA_DH/ox_N_sf"/>
</dbReference>
<dbReference type="PANTHER" id="PTHR48083">
    <property type="entry name" value="MEDIUM-CHAIN SPECIFIC ACYL-COA DEHYDROGENASE, MITOCHONDRIAL-RELATED"/>
    <property type="match status" value="1"/>
</dbReference>
<dbReference type="InterPro" id="IPR050741">
    <property type="entry name" value="Acyl-CoA_dehydrogenase"/>
</dbReference>